<evidence type="ECO:0000313" key="2">
    <source>
        <dbReference type="Proteomes" id="UP000546464"/>
    </source>
</evidence>
<sequence length="1185" mass="129246">MVLMGFVFILIMAFSGLVMVESSSVRIALDQAVARQNAMLGMQVAIGRLQSLAGPDRRITAKAGIFMTGPGDTSIDEPDWVGVWSTNPLSDDGDESTYDPVLGTSAQRSWDSYSPAQKMNMSKGWLVSGAVDTLDPSEALTGTDVVTIRKAAGDARAVKVYFEDVEGQPGARYAWWVQDENQKVRIDMGDPYRNAAEDADAALAARVAQRFAPEVVLPSSGTAASVSEDDWARISSLTDLAVFGIDPEGVEDFLSASSVGVLTDPRVGGLKKDLTSLIRLPEINMDDGVTADLEEFPEPYRTSPYLYSIYLDEEIESGAPTNPNVGVMDNVIYGPRIEALWDFANHRRLLSGANNTIRVHEPVNEDWLATESGTDPNGYDVREEIASALLNSQPFVMGDERENDIFTPYEAQALGDLLNFGANFQDYDVLDAKRHLPINSPVTPIMTELIFYVRAEVVANGSDREIQLHVHPFVELTNPYDVPVLMDKAFHIPVFQLRMTFDFRLSDADPGIPDLIWSVDNDTSQIALTQANARSLGSMITGELKGGSGSEVTTNANMTLRVAAGSSGISFAPGETKGFVASSSAGGTLVMVEGDDWRNTSMAVPVRSYSRSGSTVSYGLTWPQFSSGGTSGASTSMDDYNLMNIRVSLLPMMQQGAQRITSDWHTQGGSQLGNIRLTHQAVEVPFSRNRIGENSQVGTDSDLGDAFAVDVSLVKDAASTWGGQITDVGVIQLRALSAEDFRLGTYAVDGLNDGAENFLGRTNPRSLLIRDPNGFDGDRAFETSGWTTGFYPDPYSFGLDMTGWGESNVSVDETILFHVPQEEPSSLGVLRHWNVAFHPGDPAYTFGSSRLPSANLERTETVSFHRNQPGYSLDSGNLTDFDFFGQALPESVNMNTTDLVVDSAYYLNRALWDSYFFSTVPAGADLFTRSWPNQNFVILDQDEVELRDHALAAKHLMLKGAFNVNSTSEKAWAAFLASRLGLTPEGRLGASDEVFFPRMPGMQAGTDEWAETRPVAVEDIYRSNQSDSAALETLSEYIVDEVRQRGPFLSVAQFVNRMLVDDERGDRGALQAAIERSGLNADSTFAYAPGTLTQGDLLEPLGPYLSVRGDTFTIRSIGEVTNPISGETAIACCEAIVQRTPEYIDPANLPEVHPSSAELEEINRQFGRKFRIIGFRWLDTSSISL</sequence>
<dbReference type="EMBL" id="JACHVB010000013">
    <property type="protein sequence ID" value="MBC2593457.1"/>
    <property type="molecule type" value="Genomic_DNA"/>
</dbReference>
<keyword evidence="2" id="KW-1185">Reference proteome</keyword>
<dbReference type="RefSeq" id="WP_185674461.1">
    <property type="nucleotide sequence ID" value="NZ_JACHVB010000013.1"/>
</dbReference>
<comment type="caution">
    <text evidence="1">The sequence shown here is derived from an EMBL/GenBank/DDBJ whole genome shotgun (WGS) entry which is preliminary data.</text>
</comment>
<dbReference type="Proteomes" id="UP000546464">
    <property type="component" value="Unassembled WGS sequence"/>
</dbReference>
<protein>
    <submittedName>
        <fullName evidence="1">Uncharacterized protein</fullName>
    </submittedName>
</protein>
<dbReference type="AlphaFoldDB" id="A0A842HCY8"/>
<proteinExistence type="predicted"/>
<evidence type="ECO:0000313" key="1">
    <source>
        <dbReference type="EMBL" id="MBC2593457.1"/>
    </source>
</evidence>
<accession>A0A842HCY8</accession>
<name>A0A842HCY8_9BACT</name>
<reference evidence="1 2" key="1">
    <citation type="submission" date="2020-07" db="EMBL/GenBank/DDBJ databases">
        <authorList>
            <person name="Feng X."/>
        </authorList>
    </citation>
    <scope>NUCLEOTIDE SEQUENCE [LARGE SCALE GENOMIC DNA]</scope>
    <source>
        <strain evidence="1 2">JCM31066</strain>
    </source>
</reference>
<gene>
    <name evidence="1" type="ORF">H5P28_04205</name>
</gene>
<organism evidence="1 2">
    <name type="scientific">Ruficoccus amylovorans</name>
    <dbReference type="NCBI Taxonomy" id="1804625"/>
    <lineage>
        <taxon>Bacteria</taxon>
        <taxon>Pseudomonadati</taxon>
        <taxon>Verrucomicrobiota</taxon>
        <taxon>Opitutia</taxon>
        <taxon>Puniceicoccales</taxon>
        <taxon>Cerasicoccaceae</taxon>
        <taxon>Ruficoccus</taxon>
    </lineage>
</organism>